<reference evidence="2 3" key="1">
    <citation type="journal article" date="2019" name="Int. J. Syst. Evol. Microbiol.">
        <title>The Global Catalogue of Microorganisms (GCM) 10K type strain sequencing project: providing services to taxonomists for standard genome sequencing and annotation.</title>
        <authorList>
            <consortium name="The Broad Institute Genomics Platform"/>
            <consortium name="The Broad Institute Genome Sequencing Center for Infectious Disease"/>
            <person name="Wu L."/>
            <person name="Ma J."/>
        </authorList>
    </citation>
    <scope>NUCLEOTIDE SEQUENCE [LARGE SCALE GENOMIC DNA]</scope>
    <source>
        <strain evidence="2 3">PSR21</strain>
    </source>
</reference>
<gene>
    <name evidence="2" type="ORF">ACFQPE_04620</name>
</gene>
<dbReference type="GeneID" id="79315059"/>
<comment type="caution">
    <text evidence="2">The sequence shown here is derived from an EMBL/GenBank/DDBJ whole genome shotgun (WGS) entry which is preliminary data.</text>
</comment>
<feature type="transmembrane region" description="Helical" evidence="1">
    <location>
        <begin position="12"/>
        <end position="33"/>
    </location>
</feature>
<accession>A0ABD6A6S5</accession>
<dbReference type="Pfam" id="PF23922">
    <property type="entry name" value="DUF7261"/>
    <property type="match status" value="1"/>
</dbReference>
<dbReference type="EMBL" id="JBHTBF010000001">
    <property type="protein sequence ID" value="MFC7316080.1"/>
    <property type="molecule type" value="Genomic_DNA"/>
</dbReference>
<keyword evidence="1" id="KW-0812">Transmembrane</keyword>
<dbReference type="AlphaFoldDB" id="A0ABD6A6S5"/>
<keyword evidence="1" id="KW-1133">Transmembrane helix</keyword>
<dbReference type="InterPro" id="IPR055685">
    <property type="entry name" value="DUF7261"/>
</dbReference>
<dbReference type="RefSeq" id="WP_276305478.1">
    <property type="nucleotide sequence ID" value="NZ_CP119992.1"/>
</dbReference>
<dbReference type="Proteomes" id="UP001596547">
    <property type="component" value="Unassembled WGS sequence"/>
</dbReference>
<name>A0ABD6A6S5_9EURY</name>
<protein>
    <submittedName>
        <fullName evidence="2">Uncharacterized protein</fullName>
    </submittedName>
</protein>
<evidence type="ECO:0000313" key="3">
    <source>
        <dbReference type="Proteomes" id="UP001596547"/>
    </source>
</evidence>
<evidence type="ECO:0000256" key="1">
    <source>
        <dbReference type="SAM" id="Phobius"/>
    </source>
</evidence>
<keyword evidence="3" id="KW-1185">Reference proteome</keyword>
<organism evidence="2 3">
    <name type="scientific">Halomarina halobia</name>
    <dbReference type="NCBI Taxonomy" id="3033386"/>
    <lineage>
        <taxon>Archaea</taxon>
        <taxon>Methanobacteriati</taxon>
        <taxon>Methanobacteriota</taxon>
        <taxon>Stenosarchaea group</taxon>
        <taxon>Halobacteria</taxon>
        <taxon>Halobacteriales</taxon>
        <taxon>Natronomonadaceae</taxon>
        <taxon>Halomarina</taxon>
    </lineage>
</organism>
<evidence type="ECO:0000313" key="2">
    <source>
        <dbReference type="EMBL" id="MFC7316080.1"/>
    </source>
</evidence>
<keyword evidence="1" id="KW-0472">Membrane</keyword>
<proteinExistence type="predicted"/>
<sequence>MEDVTGGDRGQLIVVTGLTIALVLVVVVLLLNVEIYSSNLATRSVGVESQPVIEYQSTTVENVGELLDQVNAHEYTGWSAVRTDVRENVSTYNDLVRRQHLDRGHVADIDEPSLVVSDGYLIRQSNASRTFTSANTTTVNSSQGNWTVAWNVSGIRGHRLTVTESSLAQTNDPRAGFHVAVVENATNAQWHAYIYRNSTHVLLAVKNASETSPTAFPDCAVSGPTATIDVTAGTVNGTACPGLRWAAGVSGPYDVEYRNGEEARGTYELTVQRSDAMDTHRDTYLFDPTDGTSPYYSHAAYSLSLDLVYETAAVHYRAPVRIAPGEPA</sequence>